<dbReference type="VEuPathDB" id="ToxoDB:EMWEY_00018250"/>
<evidence type="ECO:0000313" key="3">
    <source>
        <dbReference type="EMBL" id="CDJ56400.1"/>
    </source>
</evidence>
<keyword evidence="4" id="KW-1185">Reference proteome</keyword>
<feature type="signal peptide" evidence="2">
    <location>
        <begin position="1"/>
        <end position="23"/>
    </location>
</feature>
<feature type="chain" id="PRO_5004673244" description="Transmembrane protein" evidence="2">
    <location>
        <begin position="24"/>
        <end position="193"/>
    </location>
</feature>
<accession>U6M3X5</accession>
<evidence type="ECO:0000256" key="1">
    <source>
        <dbReference type="SAM" id="Phobius"/>
    </source>
</evidence>
<dbReference type="EMBL" id="HG718928">
    <property type="protein sequence ID" value="CDJ56400.1"/>
    <property type="molecule type" value="Genomic_DNA"/>
</dbReference>
<gene>
    <name evidence="3" type="ORF">EMWEY_00018250</name>
</gene>
<feature type="transmembrane region" description="Helical" evidence="1">
    <location>
        <begin position="136"/>
        <end position="156"/>
    </location>
</feature>
<keyword evidence="1" id="KW-1133">Transmembrane helix</keyword>
<sequence>MRFTCALASQLLLFLTVPESSLGEVAAAEQDVATASVGQLSVGEPTGADLPLALEIPHAVDKESHSHALWSVEGLHAADSKVNVRGLKSSLAGLLFVAAYLLAHILSNRQSMLLRRGPSAGLASGPRQTGKRRRGLHQMVIGASLFFLCLGAGLTMGPLVQLPLVENQLLSAAAAGLFLWGAALYFDPYGMVM</sequence>
<evidence type="ECO:0000256" key="2">
    <source>
        <dbReference type="SAM" id="SignalP"/>
    </source>
</evidence>
<keyword evidence="1" id="KW-0812">Transmembrane</keyword>
<keyword evidence="2" id="KW-0732">Signal</keyword>
<reference evidence="3" key="1">
    <citation type="submission" date="2013-10" db="EMBL/GenBank/DDBJ databases">
        <title>Genomic analysis of the causative agents of coccidiosis in chickens.</title>
        <authorList>
            <person name="Reid A.J."/>
            <person name="Blake D."/>
            <person name="Billington K."/>
            <person name="Browne H."/>
            <person name="Dunn M."/>
            <person name="Hung S."/>
            <person name="Kawahara F."/>
            <person name="Miranda-Saavedra D."/>
            <person name="Mourier T."/>
            <person name="Nagra H."/>
            <person name="Otto T.D."/>
            <person name="Rawlings N."/>
            <person name="Sanchez A."/>
            <person name="Sanders M."/>
            <person name="Subramaniam C."/>
            <person name="Tay Y."/>
            <person name="Dear P."/>
            <person name="Doerig C."/>
            <person name="Gruber A."/>
            <person name="Parkinson J."/>
            <person name="Shirley M."/>
            <person name="Wan K.L."/>
            <person name="Berriman M."/>
            <person name="Tomley F."/>
            <person name="Pain A."/>
        </authorList>
    </citation>
    <scope>NUCLEOTIDE SEQUENCE [LARGE SCALE GENOMIC DNA]</scope>
    <source>
        <strain evidence="3">Weybridge</strain>
    </source>
</reference>
<evidence type="ECO:0000313" key="4">
    <source>
        <dbReference type="Proteomes" id="UP000030763"/>
    </source>
</evidence>
<dbReference type="RefSeq" id="XP_013333051.1">
    <property type="nucleotide sequence ID" value="XM_013477597.1"/>
</dbReference>
<reference evidence="3" key="2">
    <citation type="submission" date="2013-10" db="EMBL/GenBank/DDBJ databases">
        <authorList>
            <person name="Aslett M."/>
        </authorList>
    </citation>
    <scope>NUCLEOTIDE SEQUENCE [LARGE SCALE GENOMIC DNA]</scope>
    <source>
        <strain evidence="3">Weybridge</strain>
    </source>
</reference>
<evidence type="ECO:0008006" key="5">
    <source>
        <dbReference type="Google" id="ProtNLM"/>
    </source>
</evidence>
<dbReference type="OMA" id="QEPENMW"/>
<name>U6M3X5_EIMMA</name>
<dbReference type="OrthoDB" id="347380at2759"/>
<dbReference type="AlphaFoldDB" id="U6M3X5"/>
<feature type="transmembrane region" description="Helical" evidence="1">
    <location>
        <begin position="168"/>
        <end position="186"/>
    </location>
</feature>
<dbReference type="GeneID" id="25335811"/>
<keyword evidence="1" id="KW-0472">Membrane</keyword>
<proteinExistence type="predicted"/>
<protein>
    <recommendedName>
        <fullName evidence="5">Transmembrane protein</fullName>
    </recommendedName>
</protein>
<feature type="transmembrane region" description="Helical" evidence="1">
    <location>
        <begin position="89"/>
        <end position="106"/>
    </location>
</feature>
<dbReference type="Proteomes" id="UP000030763">
    <property type="component" value="Unassembled WGS sequence"/>
</dbReference>
<organism evidence="3 4">
    <name type="scientific">Eimeria maxima</name>
    <name type="common">Coccidian parasite</name>
    <dbReference type="NCBI Taxonomy" id="5804"/>
    <lineage>
        <taxon>Eukaryota</taxon>
        <taxon>Sar</taxon>
        <taxon>Alveolata</taxon>
        <taxon>Apicomplexa</taxon>
        <taxon>Conoidasida</taxon>
        <taxon>Coccidia</taxon>
        <taxon>Eucoccidiorida</taxon>
        <taxon>Eimeriorina</taxon>
        <taxon>Eimeriidae</taxon>
        <taxon>Eimeria</taxon>
    </lineage>
</organism>